<name>A0AAD1XJH1_EUPCR</name>
<feature type="binding site" evidence="9">
    <location>
        <position position="383"/>
    </location>
    <ligand>
        <name>ATP</name>
        <dbReference type="ChEBI" id="CHEBI:30616"/>
    </ligand>
</feature>
<evidence type="ECO:0000256" key="10">
    <source>
        <dbReference type="SAM" id="MobiDB-lite"/>
    </source>
</evidence>
<keyword evidence="2" id="KW-0723">Serine/threonine-protein kinase</keyword>
<dbReference type="PANTHER" id="PTHR24356">
    <property type="entry name" value="SERINE/THREONINE-PROTEIN KINASE"/>
    <property type="match status" value="1"/>
</dbReference>
<evidence type="ECO:0000256" key="7">
    <source>
        <dbReference type="ARBA" id="ARBA00047899"/>
    </source>
</evidence>
<keyword evidence="13" id="KW-1185">Reference proteome</keyword>
<dbReference type="Proteomes" id="UP001295684">
    <property type="component" value="Unassembled WGS sequence"/>
</dbReference>
<dbReference type="InterPro" id="IPR050236">
    <property type="entry name" value="Ser_Thr_kinase_AGC"/>
</dbReference>
<dbReference type="InterPro" id="IPR045270">
    <property type="entry name" value="STKc_AGC"/>
</dbReference>
<dbReference type="Gene3D" id="1.10.510.10">
    <property type="entry name" value="Transferase(Phosphotransferase) domain 1"/>
    <property type="match status" value="1"/>
</dbReference>
<feature type="region of interest" description="Disordered" evidence="10">
    <location>
        <begin position="45"/>
        <end position="82"/>
    </location>
</feature>
<dbReference type="InterPro" id="IPR008271">
    <property type="entry name" value="Ser/Thr_kinase_AS"/>
</dbReference>
<organism evidence="12 13">
    <name type="scientific">Euplotes crassus</name>
    <dbReference type="NCBI Taxonomy" id="5936"/>
    <lineage>
        <taxon>Eukaryota</taxon>
        <taxon>Sar</taxon>
        <taxon>Alveolata</taxon>
        <taxon>Ciliophora</taxon>
        <taxon>Intramacronucleata</taxon>
        <taxon>Spirotrichea</taxon>
        <taxon>Hypotrichia</taxon>
        <taxon>Euplotida</taxon>
        <taxon>Euplotidae</taxon>
        <taxon>Moneuplotes</taxon>
    </lineage>
</organism>
<comment type="catalytic activity">
    <reaction evidence="7">
        <text>L-threonyl-[protein] + ATP = O-phospho-L-threonyl-[protein] + ADP + H(+)</text>
        <dbReference type="Rhea" id="RHEA:46608"/>
        <dbReference type="Rhea" id="RHEA-COMP:11060"/>
        <dbReference type="Rhea" id="RHEA-COMP:11605"/>
        <dbReference type="ChEBI" id="CHEBI:15378"/>
        <dbReference type="ChEBI" id="CHEBI:30013"/>
        <dbReference type="ChEBI" id="CHEBI:30616"/>
        <dbReference type="ChEBI" id="CHEBI:61977"/>
        <dbReference type="ChEBI" id="CHEBI:456216"/>
        <dbReference type="EC" id="2.7.11.1"/>
    </reaction>
</comment>
<dbReference type="PROSITE" id="PS00108">
    <property type="entry name" value="PROTEIN_KINASE_ST"/>
    <property type="match status" value="1"/>
</dbReference>
<feature type="domain" description="Protein kinase" evidence="11">
    <location>
        <begin position="354"/>
        <end position="617"/>
    </location>
</feature>
<dbReference type="InterPro" id="IPR000719">
    <property type="entry name" value="Prot_kinase_dom"/>
</dbReference>
<evidence type="ECO:0000256" key="1">
    <source>
        <dbReference type="ARBA" id="ARBA00012513"/>
    </source>
</evidence>
<feature type="compositionally biased region" description="Basic and acidic residues" evidence="10">
    <location>
        <begin position="57"/>
        <end position="69"/>
    </location>
</feature>
<dbReference type="SUPFAM" id="SSF56112">
    <property type="entry name" value="Protein kinase-like (PK-like)"/>
    <property type="match status" value="1"/>
</dbReference>
<evidence type="ECO:0000256" key="3">
    <source>
        <dbReference type="ARBA" id="ARBA00022679"/>
    </source>
</evidence>
<comment type="caution">
    <text evidence="12">The sequence shown here is derived from an EMBL/GenBank/DDBJ whole genome shotgun (WGS) entry which is preliminary data.</text>
</comment>
<proteinExistence type="predicted"/>
<dbReference type="SMART" id="SM00220">
    <property type="entry name" value="S_TKc"/>
    <property type="match status" value="1"/>
</dbReference>
<dbReference type="Gene3D" id="3.30.200.20">
    <property type="entry name" value="Phosphorylase Kinase, domain 1"/>
    <property type="match status" value="1"/>
</dbReference>
<evidence type="ECO:0000256" key="6">
    <source>
        <dbReference type="ARBA" id="ARBA00022840"/>
    </source>
</evidence>
<evidence type="ECO:0000256" key="8">
    <source>
        <dbReference type="ARBA" id="ARBA00048679"/>
    </source>
</evidence>
<gene>
    <name evidence="12" type="ORF">ECRASSUSDP1_LOCUS15147</name>
</gene>
<evidence type="ECO:0000256" key="9">
    <source>
        <dbReference type="PROSITE-ProRule" id="PRU10141"/>
    </source>
</evidence>
<dbReference type="PANTHER" id="PTHR24356:SF1">
    <property type="entry name" value="SERINE_THREONINE-PROTEIN KINASE GREATWALL"/>
    <property type="match status" value="1"/>
</dbReference>
<dbReference type="GO" id="GO:0005524">
    <property type="term" value="F:ATP binding"/>
    <property type="evidence" value="ECO:0007669"/>
    <property type="project" value="UniProtKB-UniRule"/>
</dbReference>
<evidence type="ECO:0000259" key="11">
    <source>
        <dbReference type="PROSITE" id="PS50011"/>
    </source>
</evidence>
<dbReference type="CDD" id="cd05123">
    <property type="entry name" value="STKc_AGC"/>
    <property type="match status" value="1"/>
</dbReference>
<accession>A0AAD1XJH1</accession>
<feature type="region of interest" description="Disordered" evidence="10">
    <location>
        <begin position="235"/>
        <end position="257"/>
    </location>
</feature>
<dbReference type="PROSITE" id="PS50011">
    <property type="entry name" value="PROTEIN_KINASE_DOM"/>
    <property type="match status" value="1"/>
</dbReference>
<dbReference type="Pfam" id="PF00069">
    <property type="entry name" value="Pkinase"/>
    <property type="match status" value="1"/>
</dbReference>
<protein>
    <recommendedName>
        <fullName evidence="1">non-specific serine/threonine protein kinase</fullName>
        <ecNumber evidence="1">2.7.11.1</ecNumber>
    </recommendedName>
</protein>
<dbReference type="GO" id="GO:0004674">
    <property type="term" value="F:protein serine/threonine kinase activity"/>
    <property type="evidence" value="ECO:0007669"/>
    <property type="project" value="UniProtKB-KW"/>
</dbReference>
<dbReference type="EC" id="2.7.11.1" evidence="1"/>
<keyword evidence="5" id="KW-0418">Kinase</keyword>
<evidence type="ECO:0000256" key="4">
    <source>
        <dbReference type="ARBA" id="ARBA00022741"/>
    </source>
</evidence>
<sequence>MFLNKTSEKVLDHFRHQENKHQLKTKDSMANTQTLVKKSHTLLTERKMSAKHSPMKAKPENIRKKDKMSSKRGKKNPTVSHKTALTYKTSKAIYEGKMSCTIAERLRSMDLNKPTLKAKQHEGLQTFMAEDSAPICEIKNDKNRFPQKDPFTNISSFQKLIKLDLAPATTRASEPLKCKVVYTKKRKSIKPSSLQRKLSRSIKRDCKSSQNLYLNTSIKKQKKISTKRYTLIHTPQDSTTPFSAKGSKRSSSRMNPSFSCKKSPVDYQIECTFTESVKQAEKMLRTAKNIELIKNEDSTNSSDTQKVKTVLENYYKEDCPLEMPVDRKQMHETLDEEEEDAYYRDLKTVLPEDLQVMKKIGSGTFARVFLCKSMKTQETYALKVIDKKKLKNKDLIRYAVTERKILQEVKSDFVVSLKLSFQTKSHCYLLMDYCPGQDICTYLDKESSFSEDKARFYLSEIVAAIHALHKNGVIHRDLKPNNIMLDSDGHIKLIDFNLCKTGIATSLQRTKSYCGTPAYMAPEVLSAISYGRAIDWYLVGVILYEMVVGIPPFFQSDISKVHRGILRSKLEIPVKCSDECKDLLHKLLCKNPSKRLGNMPHLTNETGAGDVLAHPWFKGITLEQIEAKELHPYIPYLKKSNLEMETSLSPKEQKYLETFNENLKNSLLNKKLKRSDGKKIQKWTFIQE</sequence>
<evidence type="ECO:0000256" key="5">
    <source>
        <dbReference type="ARBA" id="ARBA00022777"/>
    </source>
</evidence>
<dbReference type="PROSITE" id="PS00107">
    <property type="entry name" value="PROTEIN_KINASE_ATP"/>
    <property type="match status" value="1"/>
</dbReference>
<keyword evidence="6 9" id="KW-0067">ATP-binding</keyword>
<dbReference type="AlphaFoldDB" id="A0AAD1XJH1"/>
<dbReference type="InterPro" id="IPR011009">
    <property type="entry name" value="Kinase-like_dom_sf"/>
</dbReference>
<evidence type="ECO:0000313" key="13">
    <source>
        <dbReference type="Proteomes" id="UP001295684"/>
    </source>
</evidence>
<keyword evidence="4 9" id="KW-0547">Nucleotide-binding</keyword>
<reference evidence="12" key="1">
    <citation type="submission" date="2023-07" db="EMBL/GenBank/DDBJ databases">
        <authorList>
            <consortium name="AG Swart"/>
            <person name="Singh M."/>
            <person name="Singh A."/>
            <person name="Seah K."/>
            <person name="Emmerich C."/>
        </authorList>
    </citation>
    <scope>NUCLEOTIDE SEQUENCE</scope>
    <source>
        <strain evidence="12">DP1</strain>
    </source>
</reference>
<dbReference type="GO" id="GO:0035556">
    <property type="term" value="P:intracellular signal transduction"/>
    <property type="evidence" value="ECO:0007669"/>
    <property type="project" value="TreeGrafter"/>
</dbReference>
<dbReference type="EMBL" id="CAMPGE010015161">
    <property type="protein sequence ID" value="CAI2373798.1"/>
    <property type="molecule type" value="Genomic_DNA"/>
</dbReference>
<keyword evidence="3" id="KW-0808">Transferase</keyword>
<dbReference type="InterPro" id="IPR017441">
    <property type="entry name" value="Protein_kinase_ATP_BS"/>
</dbReference>
<dbReference type="FunFam" id="1.10.510.10:FF:000465">
    <property type="entry name" value="Non-specific serine/threonine protein kinase"/>
    <property type="match status" value="1"/>
</dbReference>
<evidence type="ECO:0000313" key="12">
    <source>
        <dbReference type="EMBL" id="CAI2373798.1"/>
    </source>
</evidence>
<evidence type="ECO:0000256" key="2">
    <source>
        <dbReference type="ARBA" id="ARBA00022527"/>
    </source>
</evidence>
<comment type="catalytic activity">
    <reaction evidence="8">
        <text>L-seryl-[protein] + ATP = O-phospho-L-seryl-[protein] + ADP + H(+)</text>
        <dbReference type="Rhea" id="RHEA:17989"/>
        <dbReference type="Rhea" id="RHEA-COMP:9863"/>
        <dbReference type="Rhea" id="RHEA-COMP:11604"/>
        <dbReference type="ChEBI" id="CHEBI:15378"/>
        <dbReference type="ChEBI" id="CHEBI:29999"/>
        <dbReference type="ChEBI" id="CHEBI:30616"/>
        <dbReference type="ChEBI" id="CHEBI:83421"/>
        <dbReference type="ChEBI" id="CHEBI:456216"/>
        <dbReference type="EC" id="2.7.11.1"/>
    </reaction>
</comment>